<dbReference type="Gene3D" id="2.60.120.260">
    <property type="entry name" value="Galactose-binding domain-like"/>
    <property type="match status" value="2"/>
</dbReference>
<dbReference type="EMBL" id="MU157893">
    <property type="protein sequence ID" value="KAF9524778.1"/>
    <property type="molecule type" value="Genomic_DNA"/>
</dbReference>
<dbReference type="Proteomes" id="UP000807306">
    <property type="component" value="Unassembled WGS sequence"/>
</dbReference>
<gene>
    <name evidence="2" type="ORF">CPB83DRAFT_797422</name>
</gene>
<dbReference type="OrthoDB" id="3052647at2759"/>
<feature type="transmembrane region" description="Helical" evidence="1">
    <location>
        <begin position="289"/>
        <end position="313"/>
    </location>
</feature>
<name>A0A9P6JLE4_9AGAR</name>
<evidence type="ECO:0000313" key="3">
    <source>
        <dbReference type="Proteomes" id="UP000807306"/>
    </source>
</evidence>
<keyword evidence="1" id="KW-1133">Transmembrane helix</keyword>
<protein>
    <submittedName>
        <fullName evidence="2">Uncharacterized protein</fullName>
    </submittedName>
</protein>
<keyword evidence="3" id="KW-1185">Reference proteome</keyword>
<dbReference type="AlphaFoldDB" id="A0A9P6JLE4"/>
<sequence length="340" mass="37459">MTTRAVIVDDTDDARIEYEGSSWLNYENTVTDFGRFGTPVGQTLHGTHTSGGISFVFTGTATQVWGPNDLNTNVTWACSIDGNAISNGDVSVNAAILCSKDQLADKPHTLRLDAVVPDTDHIFWFDHIQYTPSLGESMENETIYIDSSDPWLDYGSGWSPMFDMGHTTEQTGATFDFEFIGISLAWYTFIAPSFSSNPTSASYTIDGGTPVVLTVTGPSGMEVLSTSFNQKLFQTPDLPMGRHKLSVVYHGNDHTAPLSLGYLVVQNGTGSIPDLSNADGVRTPKKRNVGAIVGGVLSGLVFIIVLVLGFRFIQKRKRQRQIRRHRKKYSNLERDMKFLR</sequence>
<comment type="caution">
    <text evidence="2">The sequence shown here is derived from an EMBL/GenBank/DDBJ whole genome shotgun (WGS) entry which is preliminary data.</text>
</comment>
<keyword evidence="1" id="KW-0472">Membrane</keyword>
<evidence type="ECO:0000313" key="2">
    <source>
        <dbReference type="EMBL" id="KAF9524778.1"/>
    </source>
</evidence>
<evidence type="ECO:0000256" key="1">
    <source>
        <dbReference type="SAM" id="Phobius"/>
    </source>
</evidence>
<proteinExistence type="predicted"/>
<reference evidence="2" key="1">
    <citation type="submission" date="2020-11" db="EMBL/GenBank/DDBJ databases">
        <authorList>
            <consortium name="DOE Joint Genome Institute"/>
            <person name="Ahrendt S."/>
            <person name="Riley R."/>
            <person name="Andreopoulos W."/>
            <person name="Labutti K."/>
            <person name="Pangilinan J."/>
            <person name="Ruiz-Duenas F.J."/>
            <person name="Barrasa J.M."/>
            <person name="Sanchez-Garcia M."/>
            <person name="Camarero S."/>
            <person name="Miyauchi S."/>
            <person name="Serrano A."/>
            <person name="Linde D."/>
            <person name="Babiker R."/>
            <person name="Drula E."/>
            <person name="Ayuso-Fernandez I."/>
            <person name="Pacheco R."/>
            <person name="Padilla G."/>
            <person name="Ferreira P."/>
            <person name="Barriuso J."/>
            <person name="Kellner H."/>
            <person name="Castanera R."/>
            <person name="Alfaro M."/>
            <person name="Ramirez L."/>
            <person name="Pisabarro A.G."/>
            <person name="Kuo A."/>
            <person name="Tritt A."/>
            <person name="Lipzen A."/>
            <person name="He G."/>
            <person name="Yan M."/>
            <person name="Ng V."/>
            <person name="Cullen D."/>
            <person name="Martin F."/>
            <person name="Rosso M.-N."/>
            <person name="Henrissat B."/>
            <person name="Hibbett D."/>
            <person name="Martinez A.T."/>
            <person name="Grigoriev I.V."/>
        </authorList>
    </citation>
    <scope>NUCLEOTIDE SEQUENCE</scope>
    <source>
        <strain evidence="2">CBS 506.95</strain>
    </source>
</reference>
<accession>A0A9P6JLE4</accession>
<keyword evidence="1" id="KW-0812">Transmembrane</keyword>
<organism evidence="2 3">
    <name type="scientific">Crepidotus variabilis</name>
    <dbReference type="NCBI Taxonomy" id="179855"/>
    <lineage>
        <taxon>Eukaryota</taxon>
        <taxon>Fungi</taxon>
        <taxon>Dikarya</taxon>
        <taxon>Basidiomycota</taxon>
        <taxon>Agaricomycotina</taxon>
        <taxon>Agaricomycetes</taxon>
        <taxon>Agaricomycetidae</taxon>
        <taxon>Agaricales</taxon>
        <taxon>Agaricineae</taxon>
        <taxon>Crepidotaceae</taxon>
        <taxon>Crepidotus</taxon>
    </lineage>
</organism>